<reference evidence="1" key="2">
    <citation type="journal article" date="2015" name="Fish Shellfish Immunol.">
        <title>Early steps in the European eel (Anguilla anguilla)-Vibrio vulnificus interaction in the gills: Role of the RtxA13 toxin.</title>
        <authorList>
            <person name="Callol A."/>
            <person name="Pajuelo D."/>
            <person name="Ebbesson L."/>
            <person name="Teles M."/>
            <person name="MacKenzie S."/>
            <person name="Amaro C."/>
        </authorList>
    </citation>
    <scope>NUCLEOTIDE SEQUENCE</scope>
</reference>
<proteinExistence type="predicted"/>
<dbReference type="EMBL" id="GBXM01007101">
    <property type="protein sequence ID" value="JAI01477.1"/>
    <property type="molecule type" value="Transcribed_RNA"/>
</dbReference>
<organism evidence="1">
    <name type="scientific">Anguilla anguilla</name>
    <name type="common">European freshwater eel</name>
    <name type="synonym">Muraena anguilla</name>
    <dbReference type="NCBI Taxonomy" id="7936"/>
    <lineage>
        <taxon>Eukaryota</taxon>
        <taxon>Metazoa</taxon>
        <taxon>Chordata</taxon>
        <taxon>Craniata</taxon>
        <taxon>Vertebrata</taxon>
        <taxon>Euteleostomi</taxon>
        <taxon>Actinopterygii</taxon>
        <taxon>Neopterygii</taxon>
        <taxon>Teleostei</taxon>
        <taxon>Anguilliformes</taxon>
        <taxon>Anguillidae</taxon>
        <taxon>Anguilla</taxon>
    </lineage>
</organism>
<dbReference type="AlphaFoldDB" id="A0A0E9XGB0"/>
<evidence type="ECO:0000313" key="1">
    <source>
        <dbReference type="EMBL" id="JAI01477.1"/>
    </source>
</evidence>
<accession>A0A0E9XGB0</accession>
<reference evidence="1" key="1">
    <citation type="submission" date="2014-11" db="EMBL/GenBank/DDBJ databases">
        <authorList>
            <person name="Amaro Gonzalez C."/>
        </authorList>
    </citation>
    <scope>NUCLEOTIDE SEQUENCE</scope>
</reference>
<sequence length="45" mass="5055">MLLVHFKIHSAATISSYIINEDKRACICGSHTCPNHNTPITMFHT</sequence>
<name>A0A0E9XGB0_ANGAN</name>
<protein>
    <submittedName>
        <fullName evidence="1">Uncharacterized protein</fullName>
    </submittedName>
</protein>